<keyword evidence="4 6" id="KW-0067">ATP-binding</keyword>
<dbReference type="SUPFAM" id="SSF50331">
    <property type="entry name" value="MOP-like"/>
    <property type="match status" value="1"/>
</dbReference>
<feature type="domain" description="ABC transporter" evidence="5">
    <location>
        <begin position="4"/>
        <end position="234"/>
    </location>
</feature>
<dbReference type="InterPro" id="IPR047641">
    <property type="entry name" value="ABC_transpr_MalK/UgpC-like"/>
</dbReference>
<keyword evidence="1" id="KW-0813">Transport</keyword>
<dbReference type="PANTHER" id="PTHR43875:SF3">
    <property type="entry name" value="MALTOSE_MALTODEXTRIN IMPORT ATP-BINDING PROTEIN MALK"/>
    <property type="match status" value="1"/>
</dbReference>
<keyword evidence="7" id="KW-1185">Reference proteome</keyword>
<name>A0A0H2M9F3_VARPD</name>
<dbReference type="GO" id="GO:1990060">
    <property type="term" value="C:maltose transport complex"/>
    <property type="evidence" value="ECO:0007669"/>
    <property type="project" value="TreeGrafter"/>
</dbReference>
<evidence type="ECO:0000313" key="6">
    <source>
        <dbReference type="EMBL" id="KLN57327.1"/>
    </source>
</evidence>
<sequence>MAEIQLQSISKRFGDVEVIPGIDLTMPDGQVTVLLGPSGCGKSTLLRMIAGLETPSGGEVLVGGRVVNDVPPAERGCALVFQNYALYPHKTVRQNLAFPLRMAKATAAEQERSVDEIAHKLELTPLLERYPRQLSGGQRQRVAMGRAMIRKPEVFLYDEPLSNLDLELRVKLRLEIARMQRTLKATAVYVTHDQTEAMTLADQIVVLRKGRIEQVGSPLTLYRSPANLFVAGFIGTPRMNFFQIDAAQPDANGTLLRLGDARVQIPHRVPGQPATLGFRAEQARLGEPAPGEVRLELQGCETLAVEQLGDRAYCYLRSSLGELVLMTPDAAADLSGTLRLAIAPASLHFFDANGVAVGTEERLLAA</sequence>
<comment type="caution">
    <text evidence="6">The sequence shown here is derived from an EMBL/GenBank/DDBJ whole genome shotgun (WGS) entry which is preliminary data.</text>
</comment>
<dbReference type="Gene3D" id="3.40.50.300">
    <property type="entry name" value="P-loop containing nucleotide triphosphate hydrolases"/>
    <property type="match status" value="1"/>
</dbReference>
<keyword evidence="2" id="KW-0472">Membrane</keyword>
<dbReference type="RefSeq" id="WP_047783871.1">
    <property type="nucleotide sequence ID" value="NZ_JZWI01000007.1"/>
</dbReference>
<evidence type="ECO:0000259" key="5">
    <source>
        <dbReference type="PROSITE" id="PS50893"/>
    </source>
</evidence>
<dbReference type="InterPro" id="IPR027417">
    <property type="entry name" value="P-loop_NTPase"/>
</dbReference>
<dbReference type="GO" id="GO:0015423">
    <property type="term" value="F:ABC-type maltose transporter activity"/>
    <property type="evidence" value="ECO:0007669"/>
    <property type="project" value="TreeGrafter"/>
</dbReference>
<dbReference type="InterPro" id="IPR017871">
    <property type="entry name" value="ABC_transporter-like_CS"/>
</dbReference>
<dbReference type="GO" id="GO:0005524">
    <property type="term" value="F:ATP binding"/>
    <property type="evidence" value="ECO:0007669"/>
    <property type="project" value="UniProtKB-KW"/>
</dbReference>
<dbReference type="Gene3D" id="2.40.50.140">
    <property type="entry name" value="Nucleic acid-binding proteins"/>
    <property type="match status" value="1"/>
</dbReference>
<dbReference type="InterPro" id="IPR015855">
    <property type="entry name" value="ABC_transpr_MalK-like"/>
</dbReference>
<dbReference type="InterPro" id="IPR008995">
    <property type="entry name" value="Mo/tungstate-bd_C_term_dom"/>
</dbReference>
<keyword evidence="3" id="KW-0547">Nucleotide-binding</keyword>
<evidence type="ECO:0000256" key="3">
    <source>
        <dbReference type="ARBA" id="ARBA00022741"/>
    </source>
</evidence>
<organism evidence="6 7">
    <name type="scientific">Variovorax paradoxus</name>
    <dbReference type="NCBI Taxonomy" id="34073"/>
    <lineage>
        <taxon>Bacteria</taxon>
        <taxon>Pseudomonadati</taxon>
        <taxon>Pseudomonadota</taxon>
        <taxon>Betaproteobacteria</taxon>
        <taxon>Burkholderiales</taxon>
        <taxon>Comamonadaceae</taxon>
        <taxon>Variovorax</taxon>
    </lineage>
</organism>
<keyword evidence="2" id="KW-1003">Cell membrane</keyword>
<dbReference type="InterPro" id="IPR003593">
    <property type="entry name" value="AAA+_ATPase"/>
</dbReference>
<dbReference type="Gene3D" id="2.40.50.100">
    <property type="match status" value="1"/>
</dbReference>
<dbReference type="SMART" id="SM00382">
    <property type="entry name" value="AAA"/>
    <property type="match status" value="1"/>
</dbReference>
<dbReference type="PROSITE" id="PS50893">
    <property type="entry name" value="ABC_TRANSPORTER_2"/>
    <property type="match status" value="1"/>
</dbReference>
<keyword evidence="6" id="KW-0378">Hydrolase</keyword>
<reference evidence="6 7" key="1">
    <citation type="submission" date="2015-03" db="EMBL/GenBank/DDBJ databases">
        <title>Genome sequence of Variovorax paradoxus TBEA6.</title>
        <authorList>
            <person name="Poehlein A."/>
            <person name="Schuldes J."/>
            <person name="Wuebbeler J.H."/>
            <person name="Hiessl S."/>
            <person name="Steinbuechel A."/>
            <person name="Daniel R."/>
        </authorList>
    </citation>
    <scope>NUCLEOTIDE SEQUENCE [LARGE SCALE GENOMIC DNA]</scope>
    <source>
        <strain evidence="6 7">TBEA6</strain>
    </source>
</reference>
<dbReference type="PROSITE" id="PS00211">
    <property type="entry name" value="ABC_TRANSPORTER_1"/>
    <property type="match status" value="1"/>
</dbReference>
<dbReference type="FunFam" id="3.40.50.300:FF:000042">
    <property type="entry name" value="Maltose/maltodextrin ABC transporter, ATP-binding protein"/>
    <property type="match status" value="1"/>
</dbReference>
<proteinExistence type="predicted"/>
<evidence type="ECO:0000256" key="1">
    <source>
        <dbReference type="ARBA" id="ARBA00022448"/>
    </source>
</evidence>
<dbReference type="Pfam" id="PF00005">
    <property type="entry name" value="ABC_tran"/>
    <property type="match status" value="1"/>
</dbReference>
<evidence type="ECO:0000256" key="4">
    <source>
        <dbReference type="ARBA" id="ARBA00022840"/>
    </source>
</evidence>
<dbReference type="Proteomes" id="UP000035170">
    <property type="component" value="Unassembled WGS sequence"/>
</dbReference>
<dbReference type="AlphaFoldDB" id="A0A0H2M9F3"/>
<evidence type="ECO:0000313" key="7">
    <source>
        <dbReference type="Proteomes" id="UP000035170"/>
    </source>
</evidence>
<dbReference type="GO" id="GO:0016887">
    <property type="term" value="F:ATP hydrolysis activity"/>
    <property type="evidence" value="ECO:0007669"/>
    <property type="project" value="InterPro"/>
</dbReference>
<dbReference type="GO" id="GO:0055052">
    <property type="term" value="C:ATP-binding cassette (ABC) transporter complex, substrate-binding subunit-containing"/>
    <property type="evidence" value="ECO:0007669"/>
    <property type="project" value="TreeGrafter"/>
</dbReference>
<dbReference type="InterPro" id="IPR012340">
    <property type="entry name" value="NA-bd_OB-fold"/>
</dbReference>
<evidence type="ECO:0000256" key="2">
    <source>
        <dbReference type="ARBA" id="ARBA00022475"/>
    </source>
</evidence>
<dbReference type="CDD" id="cd03301">
    <property type="entry name" value="ABC_MalK_N"/>
    <property type="match status" value="1"/>
</dbReference>
<dbReference type="EMBL" id="JZWI01000007">
    <property type="protein sequence ID" value="KLN57327.1"/>
    <property type="molecule type" value="Genomic_DNA"/>
</dbReference>
<dbReference type="InterPro" id="IPR003439">
    <property type="entry name" value="ABC_transporter-like_ATP-bd"/>
</dbReference>
<accession>A0A0H2M9F3</accession>
<protein>
    <submittedName>
        <fullName evidence="6">Maltose/maltodextrin import ATP-binding protein MalK</fullName>
        <ecNumber evidence="6">3.6.3.19</ecNumber>
    </submittedName>
</protein>
<dbReference type="SUPFAM" id="SSF52540">
    <property type="entry name" value="P-loop containing nucleoside triphosphate hydrolases"/>
    <property type="match status" value="1"/>
</dbReference>
<gene>
    <name evidence="6" type="primary">malK2</name>
    <name evidence="6" type="ORF">VPARA_14070</name>
</gene>
<dbReference type="EC" id="3.6.3.19" evidence="6"/>
<dbReference type="PANTHER" id="PTHR43875">
    <property type="entry name" value="MALTODEXTRIN IMPORT ATP-BINDING PROTEIN MSMX"/>
    <property type="match status" value="1"/>
</dbReference>
<dbReference type="PATRIC" id="fig|34073.19.peg.1434"/>